<evidence type="ECO:0000313" key="4">
    <source>
        <dbReference type="Proteomes" id="UP000319732"/>
    </source>
</evidence>
<dbReference type="Pfam" id="PF05016">
    <property type="entry name" value="ParE_toxin"/>
    <property type="match status" value="1"/>
</dbReference>
<keyword evidence="2" id="KW-1277">Toxin-antitoxin system</keyword>
<dbReference type="PANTHER" id="PTHR33755:SF5">
    <property type="entry name" value="TYPE II TOXIN-ANTITOXIN SYSTEM RELE_PARE FAMILY TOXIN"/>
    <property type="match status" value="1"/>
</dbReference>
<dbReference type="InterPro" id="IPR051803">
    <property type="entry name" value="TA_system_RelE-like_toxin"/>
</dbReference>
<dbReference type="InterPro" id="IPR035093">
    <property type="entry name" value="RelE/ParE_toxin_dom_sf"/>
</dbReference>
<dbReference type="Proteomes" id="UP000319732">
    <property type="component" value="Unassembled WGS sequence"/>
</dbReference>
<comment type="similarity">
    <text evidence="1">Belongs to the RelE toxin family.</text>
</comment>
<comment type="caution">
    <text evidence="3">The sequence shown here is derived from an EMBL/GenBank/DDBJ whole genome shotgun (WGS) entry which is preliminary data.</text>
</comment>
<dbReference type="OrthoDB" id="9798046at2"/>
<dbReference type="Gene3D" id="3.30.2310.20">
    <property type="entry name" value="RelE-like"/>
    <property type="match status" value="1"/>
</dbReference>
<keyword evidence="4" id="KW-1185">Reference proteome</keyword>
<dbReference type="AlphaFoldDB" id="A0A545SKV4"/>
<reference evidence="3 4" key="1">
    <citation type="submission" date="2019-06" db="EMBL/GenBank/DDBJ databases">
        <title>Whole genome sequence for Cellvibrionaceae sp. R142.</title>
        <authorList>
            <person name="Wang G."/>
        </authorList>
    </citation>
    <scope>NUCLEOTIDE SEQUENCE [LARGE SCALE GENOMIC DNA]</scope>
    <source>
        <strain evidence="3 4">R142</strain>
    </source>
</reference>
<accession>A0A545SKV4</accession>
<sequence length="106" mass="12312">MAQIIWTEPALNELNEIAEFIALDKFTAAQNLVQPVFDRVDQLKGQPKSGRKPPELSRNSIYREVVVGPCRVFYRTEKSKIIIIHVMRSERILRKYILEERAKVSS</sequence>
<dbReference type="RefSeq" id="WP_142930350.1">
    <property type="nucleotide sequence ID" value="NZ_ML660145.1"/>
</dbReference>
<dbReference type="EMBL" id="VHSG01000070">
    <property type="protein sequence ID" value="TQV65591.1"/>
    <property type="molecule type" value="Genomic_DNA"/>
</dbReference>
<gene>
    <name evidence="3" type="ORF">FKG94_28510</name>
</gene>
<evidence type="ECO:0000256" key="2">
    <source>
        <dbReference type="ARBA" id="ARBA00022649"/>
    </source>
</evidence>
<name>A0A545SKV4_9GAMM</name>
<proteinExistence type="inferred from homology"/>
<evidence type="ECO:0000256" key="1">
    <source>
        <dbReference type="ARBA" id="ARBA00006226"/>
    </source>
</evidence>
<dbReference type="InterPro" id="IPR007712">
    <property type="entry name" value="RelE/ParE_toxin"/>
</dbReference>
<protein>
    <submittedName>
        <fullName evidence="3">Type II toxin-antitoxin system RelE/ParE family toxin</fullName>
    </submittedName>
</protein>
<dbReference type="PANTHER" id="PTHR33755">
    <property type="entry name" value="TOXIN PARE1-RELATED"/>
    <property type="match status" value="1"/>
</dbReference>
<evidence type="ECO:0000313" key="3">
    <source>
        <dbReference type="EMBL" id="TQV65591.1"/>
    </source>
</evidence>
<organism evidence="3 4">
    <name type="scientific">Exilibacterium tricleocarpae</name>
    <dbReference type="NCBI Taxonomy" id="2591008"/>
    <lineage>
        <taxon>Bacteria</taxon>
        <taxon>Pseudomonadati</taxon>
        <taxon>Pseudomonadota</taxon>
        <taxon>Gammaproteobacteria</taxon>
        <taxon>Cellvibrionales</taxon>
        <taxon>Cellvibrionaceae</taxon>
        <taxon>Exilibacterium</taxon>
    </lineage>
</organism>